<feature type="compositionally biased region" description="Acidic residues" evidence="1">
    <location>
        <begin position="39"/>
        <end position="57"/>
    </location>
</feature>
<protein>
    <recommendedName>
        <fullName evidence="2">KIB1-4 beta-propeller domain-containing protein</fullName>
    </recommendedName>
</protein>
<organism evidence="3 4">
    <name type="scientific">Arabis alpina</name>
    <name type="common">Alpine rock-cress</name>
    <dbReference type="NCBI Taxonomy" id="50452"/>
    <lineage>
        <taxon>Eukaryota</taxon>
        <taxon>Viridiplantae</taxon>
        <taxon>Streptophyta</taxon>
        <taxon>Embryophyta</taxon>
        <taxon>Tracheophyta</taxon>
        <taxon>Spermatophyta</taxon>
        <taxon>Magnoliopsida</taxon>
        <taxon>eudicotyledons</taxon>
        <taxon>Gunneridae</taxon>
        <taxon>Pentapetalae</taxon>
        <taxon>rosids</taxon>
        <taxon>malvids</taxon>
        <taxon>Brassicales</taxon>
        <taxon>Brassicaceae</taxon>
        <taxon>Arabideae</taxon>
        <taxon>Arabis</taxon>
    </lineage>
</organism>
<reference evidence="4" key="1">
    <citation type="journal article" date="2015" name="Nat. Plants">
        <title>Genome expansion of Arabis alpina linked with retrotransposition and reduced symmetric DNA methylation.</title>
        <authorList>
            <person name="Willing E.M."/>
            <person name="Rawat V."/>
            <person name="Mandakova T."/>
            <person name="Maumus F."/>
            <person name="James G.V."/>
            <person name="Nordstroem K.J."/>
            <person name="Becker C."/>
            <person name="Warthmann N."/>
            <person name="Chica C."/>
            <person name="Szarzynska B."/>
            <person name="Zytnicki M."/>
            <person name="Albani M.C."/>
            <person name="Kiefer C."/>
            <person name="Bergonzi S."/>
            <person name="Castaings L."/>
            <person name="Mateos J.L."/>
            <person name="Berns M.C."/>
            <person name="Bujdoso N."/>
            <person name="Piofczyk T."/>
            <person name="de Lorenzo L."/>
            <person name="Barrero-Sicilia C."/>
            <person name="Mateos I."/>
            <person name="Piednoel M."/>
            <person name="Hagmann J."/>
            <person name="Chen-Min-Tao R."/>
            <person name="Iglesias-Fernandez R."/>
            <person name="Schuster S.C."/>
            <person name="Alonso-Blanco C."/>
            <person name="Roudier F."/>
            <person name="Carbonero P."/>
            <person name="Paz-Ares J."/>
            <person name="Davis S.J."/>
            <person name="Pecinka A."/>
            <person name="Quesneville H."/>
            <person name="Colot V."/>
            <person name="Lysak M.A."/>
            <person name="Weigel D."/>
            <person name="Coupland G."/>
            <person name="Schneeberger K."/>
        </authorList>
    </citation>
    <scope>NUCLEOTIDE SEQUENCE [LARGE SCALE GENOMIC DNA]</scope>
    <source>
        <strain evidence="4">cv. Pajares</strain>
    </source>
</reference>
<dbReference type="InterPro" id="IPR005174">
    <property type="entry name" value="KIB1-4_b-propeller"/>
</dbReference>
<gene>
    <name evidence="3" type="ordered locus">AALP_Aa8g363500</name>
</gene>
<feature type="domain" description="KIB1-4 beta-propeller" evidence="2">
    <location>
        <begin position="166"/>
        <end position="336"/>
    </location>
</feature>
<feature type="region of interest" description="Disordered" evidence="1">
    <location>
        <begin position="1"/>
        <end position="110"/>
    </location>
</feature>
<dbReference type="OrthoDB" id="642536at2759"/>
<dbReference type="Proteomes" id="UP000029120">
    <property type="component" value="Chromosome 8"/>
</dbReference>
<dbReference type="PANTHER" id="PTHR44259">
    <property type="entry name" value="OS07G0183000 PROTEIN-RELATED"/>
    <property type="match status" value="1"/>
</dbReference>
<dbReference type="AlphaFoldDB" id="A0A087GBN9"/>
<evidence type="ECO:0000259" key="2">
    <source>
        <dbReference type="Pfam" id="PF03478"/>
    </source>
</evidence>
<sequence>MRRYVSGVAKATESRAKAGRIASTAWYSTTPPPPKDTDHEEEEEEEGEDSEEEEDEGLVTPDRFIPFPEGFPGGGGFWIGQEKEKDKSKNKQGESSYSGQDGKWNNDYGQGHGGTGKEDYGGGCSGCSGCTRCGCPECSGGCHYCGGCYKRQCSFLLIIASVSVFASRWPCWDSKWTHIETAYSLLPASDLMYSKRDKALYFTSFKGLYMGTFDLSNKKLKYQQLRLRNMPKISEAGWEILDQCSMSKHLVESPSGELLFIKWYTQCIHKEDKDGELEFIHSKTKRFMVFREDEKRKDFCYTEDIGDLCIFLGKSEAFCLTASMYPGLKPNSVYYIGPRFGSYDLASGTDRPFDPFGAPSLIRTPFWLHPTDPTA</sequence>
<evidence type="ECO:0000256" key="1">
    <source>
        <dbReference type="SAM" id="MobiDB-lite"/>
    </source>
</evidence>
<name>A0A087GBN9_ARAAL</name>
<accession>A0A087GBN9</accession>
<dbReference type="Pfam" id="PF03478">
    <property type="entry name" value="Beta-prop_KIB1-4"/>
    <property type="match status" value="1"/>
</dbReference>
<feature type="compositionally biased region" description="Basic and acidic residues" evidence="1">
    <location>
        <begin position="81"/>
        <end position="92"/>
    </location>
</feature>
<dbReference type="InterPro" id="IPR050942">
    <property type="entry name" value="F-box_BR-signaling"/>
</dbReference>
<evidence type="ECO:0000313" key="4">
    <source>
        <dbReference type="Proteomes" id="UP000029120"/>
    </source>
</evidence>
<evidence type="ECO:0000313" key="3">
    <source>
        <dbReference type="EMBL" id="KFK27291.1"/>
    </source>
</evidence>
<dbReference type="Gramene" id="KFK27291">
    <property type="protein sequence ID" value="KFK27291"/>
    <property type="gene ID" value="AALP_AA8G363500"/>
</dbReference>
<dbReference type="EMBL" id="CM002876">
    <property type="protein sequence ID" value="KFK27291.1"/>
    <property type="molecule type" value="Genomic_DNA"/>
</dbReference>
<keyword evidence="4" id="KW-1185">Reference proteome</keyword>
<dbReference type="PANTHER" id="PTHR44259:SF89">
    <property type="entry name" value="DUF295 DOMAIN-CONTAINING PROTEIN-RELATED"/>
    <property type="match status" value="1"/>
</dbReference>
<proteinExistence type="predicted"/>